<dbReference type="InterPro" id="IPR007021">
    <property type="entry name" value="DUF659"/>
</dbReference>
<feature type="region of interest" description="Disordered" evidence="1">
    <location>
        <begin position="1"/>
        <end position="56"/>
    </location>
</feature>
<accession>A0A6A6L795</accession>
<comment type="caution">
    <text evidence="3">The sequence shown here is derived from an EMBL/GenBank/DDBJ whole genome shotgun (WGS) entry which is preliminary data.</text>
</comment>
<evidence type="ECO:0000259" key="2">
    <source>
        <dbReference type="Pfam" id="PF04937"/>
    </source>
</evidence>
<feature type="compositionally biased region" description="Basic and acidic residues" evidence="1">
    <location>
        <begin position="40"/>
        <end position="50"/>
    </location>
</feature>
<feature type="domain" description="DUF659" evidence="2">
    <location>
        <begin position="138"/>
        <end position="196"/>
    </location>
</feature>
<organism evidence="3 4">
    <name type="scientific">Hevea brasiliensis</name>
    <name type="common">Para rubber tree</name>
    <name type="synonym">Siphonia brasiliensis</name>
    <dbReference type="NCBI Taxonomy" id="3981"/>
    <lineage>
        <taxon>Eukaryota</taxon>
        <taxon>Viridiplantae</taxon>
        <taxon>Streptophyta</taxon>
        <taxon>Embryophyta</taxon>
        <taxon>Tracheophyta</taxon>
        <taxon>Spermatophyta</taxon>
        <taxon>Magnoliopsida</taxon>
        <taxon>eudicotyledons</taxon>
        <taxon>Gunneridae</taxon>
        <taxon>Pentapetalae</taxon>
        <taxon>rosids</taxon>
        <taxon>fabids</taxon>
        <taxon>Malpighiales</taxon>
        <taxon>Euphorbiaceae</taxon>
        <taxon>Crotonoideae</taxon>
        <taxon>Micrandreae</taxon>
        <taxon>Hevea</taxon>
    </lineage>
</organism>
<evidence type="ECO:0000256" key="1">
    <source>
        <dbReference type="SAM" id="MobiDB-lite"/>
    </source>
</evidence>
<keyword evidence="4" id="KW-1185">Reference proteome</keyword>
<sequence length="196" mass="22455">MARGESMRQFDKDEFRRRASGRYKGGGSSRQPQGLGRSATIRERGKEATRHTSIPAEQLATAEIELEKSRAQSKQPKLNTKWLMIQKEKLHKAFENFIVHNRLPFNIVGSPWTRPLLRTAAEVRPNISPPSAYEISEFHKFIDASNVERKDAEYYFKIMKEVVEEIDPEKVIQVVTDNEAAIKAGGKKIMKKFPNL</sequence>
<dbReference type="Pfam" id="PF04937">
    <property type="entry name" value="DUF659"/>
    <property type="match status" value="1"/>
</dbReference>
<dbReference type="EMBL" id="JAAGAX010000012">
    <property type="protein sequence ID" value="KAF2297312.1"/>
    <property type="molecule type" value="Genomic_DNA"/>
</dbReference>
<name>A0A6A6L795_HEVBR</name>
<evidence type="ECO:0000313" key="3">
    <source>
        <dbReference type="EMBL" id="KAF2297312.1"/>
    </source>
</evidence>
<dbReference type="Proteomes" id="UP000467840">
    <property type="component" value="Chromosome 18"/>
</dbReference>
<proteinExistence type="predicted"/>
<evidence type="ECO:0000313" key="4">
    <source>
        <dbReference type="Proteomes" id="UP000467840"/>
    </source>
</evidence>
<reference evidence="3 4" key="1">
    <citation type="journal article" date="2020" name="Mol. Plant">
        <title>The Chromosome-Based Rubber Tree Genome Provides New Insights into Spurge Genome Evolution and Rubber Biosynthesis.</title>
        <authorList>
            <person name="Liu J."/>
            <person name="Shi C."/>
            <person name="Shi C.C."/>
            <person name="Li W."/>
            <person name="Zhang Q.J."/>
            <person name="Zhang Y."/>
            <person name="Li K."/>
            <person name="Lu H.F."/>
            <person name="Shi C."/>
            <person name="Zhu S.T."/>
            <person name="Xiao Z.Y."/>
            <person name="Nan H."/>
            <person name="Yue Y."/>
            <person name="Zhu X.G."/>
            <person name="Wu Y."/>
            <person name="Hong X.N."/>
            <person name="Fan G.Y."/>
            <person name="Tong Y."/>
            <person name="Zhang D."/>
            <person name="Mao C.L."/>
            <person name="Liu Y.L."/>
            <person name="Hao S.J."/>
            <person name="Liu W.Q."/>
            <person name="Lv M.Q."/>
            <person name="Zhang H.B."/>
            <person name="Liu Y."/>
            <person name="Hu-Tang G.R."/>
            <person name="Wang J.P."/>
            <person name="Wang J.H."/>
            <person name="Sun Y.H."/>
            <person name="Ni S.B."/>
            <person name="Chen W.B."/>
            <person name="Zhang X.C."/>
            <person name="Jiao Y.N."/>
            <person name="Eichler E.E."/>
            <person name="Li G.H."/>
            <person name="Liu X."/>
            <person name="Gao L.Z."/>
        </authorList>
    </citation>
    <scope>NUCLEOTIDE SEQUENCE [LARGE SCALE GENOMIC DNA]</scope>
    <source>
        <strain evidence="4">cv. GT1</strain>
        <tissue evidence="3">Leaf</tissue>
    </source>
</reference>
<gene>
    <name evidence="3" type="ORF">GH714_021236</name>
</gene>
<feature type="compositionally biased region" description="Basic and acidic residues" evidence="1">
    <location>
        <begin position="1"/>
        <end position="17"/>
    </location>
</feature>
<protein>
    <recommendedName>
        <fullName evidence="2">DUF659 domain-containing protein</fullName>
    </recommendedName>
</protein>
<dbReference type="AlphaFoldDB" id="A0A6A6L795"/>